<dbReference type="Pfam" id="PF12172">
    <property type="entry name" value="zf-ChsH2"/>
    <property type="match status" value="1"/>
</dbReference>
<dbReference type="PANTHER" id="PTHR34075:SF5">
    <property type="entry name" value="BLR3430 PROTEIN"/>
    <property type="match status" value="1"/>
</dbReference>
<proteinExistence type="predicted"/>
<gene>
    <name evidence="3" type="ORF">METZ01_LOCUS5227</name>
</gene>
<name>A0A381NFT4_9ZZZZ</name>
<protein>
    <recommendedName>
        <fullName evidence="4">DUF35 domain-containing protein</fullName>
    </recommendedName>
</protein>
<sequence length="207" mass="23913">VASHVLKLVVLKGLLSDSNISLLDVEIEILLICQCSLTWNTYRQYNRNIDFQINYLIFRFVAFIKRSIKDMSSGYNKPIPVPTPESDVFWEKAKQHELWIQKCLNCNKPFFYPRMNCPNCLSDNLEWFKTGGMGTLYSYMINHRPVPGFEEDAPYAIAIVQLDEGPRMMTNIVGIENTPENLILDMKLKVVFDDVSDEIAIPKWEPA</sequence>
<dbReference type="InterPro" id="IPR002878">
    <property type="entry name" value="ChsH2_C"/>
</dbReference>
<feature type="non-terminal residue" evidence="3">
    <location>
        <position position="1"/>
    </location>
</feature>
<feature type="domain" description="ChsH2 rubredoxin-like zinc ribbon" evidence="2">
    <location>
        <begin position="90"/>
        <end position="126"/>
    </location>
</feature>
<dbReference type="PANTHER" id="PTHR34075">
    <property type="entry name" value="BLR3430 PROTEIN"/>
    <property type="match status" value="1"/>
</dbReference>
<evidence type="ECO:0000259" key="1">
    <source>
        <dbReference type="Pfam" id="PF01796"/>
    </source>
</evidence>
<accession>A0A381NFT4</accession>
<reference evidence="3" key="1">
    <citation type="submission" date="2018-05" db="EMBL/GenBank/DDBJ databases">
        <authorList>
            <person name="Lanie J.A."/>
            <person name="Ng W.-L."/>
            <person name="Kazmierczak K.M."/>
            <person name="Andrzejewski T.M."/>
            <person name="Davidsen T.M."/>
            <person name="Wayne K.J."/>
            <person name="Tettelin H."/>
            <person name="Glass J.I."/>
            <person name="Rusch D."/>
            <person name="Podicherti R."/>
            <person name="Tsui H.-C.T."/>
            <person name="Winkler M.E."/>
        </authorList>
    </citation>
    <scope>NUCLEOTIDE SEQUENCE</scope>
</reference>
<feature type="domain" description="ChsH2 C-terminal OB-fold" evidence="1">
    <location>
        <begin position="131"/>
        <end position="193"/>
    </location>
</feature>
<dbReference type="SUPFAM" id="SSF50249">
    <property type="entry name" value="Nucleic acid-binding proteins"/>
    <property type="match status" value="1"/>
</dbReference>
<dbReference type="InterPro" id="IPR022002">
    <property type="entry name" value="ChsH2_Znr"/>
</dbReference>
<evidence type="ECO:0008006" key="4">
    <source>
        <dbReference type="Google" id="ProtNLM"/>
    </source>
</evidence>
<organism evidence="3">
    <name type="scientific">marine metagenome</name>
    <dbReference type="NCBI Taxonomy" id="408172"/>
    <lineage>
        <taxon>unclassified sequences</taxon>
        <taxon>metagenomes</taxon>
        <taxon>ecological metagenomes</taxon>
    </lineage>
</organism>
<dbReference type="AlphaFoldDB" id="A0A381NFT4"/>
<dbReference type="InterPro" id="IPR012340">
    <property type="entry name" value="NA-bd_OB-fold"/>
</dbReference>
<dbReference type="EMBL" id="UINC01000270">
    <property type="protein sequence ID" value="SUZ52373.1"/>
    <property type="molecule type" value="Genomic_DNA"/>
</dbReference>
<dbReference type="Gene3D" id="6.10.30.10">
    <property type="match status" value="1"/>
</dbReference>
<evidence type="ECO:0000259" key="2">
    <source>
        <dbReference type="Pfam" id="PF12172"/>
    </source>
</evidence>
<evidence type="ECO:0000313" key="3">
    <source>
        <dbReference type="EMBL" id="SUZ52373.1"/>
    </source>
</evidence>
<dbReference type="InterPro" id="IPR052513">
    <property type="entry name" value="Thioester_dehydratase-like"/>
</dbReference>
<dbReference type="Pfam" id="PF01796">
    <property type="entry name" value="OB_ChsH2_C"/>
    <property type="match status" value="1"/>
</dbReference>